<dbReference type="KEGG" id="snan:I6N98_04650"/>
<keyword evidence="1" id="KW-1133">Transmembrane helix</keyword>
<evidence type="ECO:0000256" key="1">
    <source>
        <dbReference type="SAM" id="Phobius"/>
    </source>
</evidence>
<accession>A0A7T4R2B6</accession>
<evidence type="ECO:0000313" key="3">
    <source>
        <dbReference type="Proteomes" id="UP000596063"/>
    </source>
</evidence>
<organism evidence="2 3">
    <name type="scientific">Spongiibacter nanhainus</name>
    <dbReference type="NCBI Taxonomy" id="2794344"/>
    <lineage>
        <taxon>Bacteria</taxon>
        <taxon>Pseudomonadati</taxon>
        <taxon>Pseudomonadota</taxon>
        <taxon>Gammaproteobacteria</taxon>
        <taxon>Cellvibrionales</taxon>
        <taxon>Spongiibacteraceae</taxon>
        <taxon>Spongiibacter</taxon>
    </lineage>
</organism>
<keyword evidence="3" id="KW-1185">Reference proteome</keyword>
<reference evidence="2 3" key="1">
    <citation type="submission" date="2020-12" db="EMBL/GenBank/DDBJ databases">
        <authorList>
            <person name="Shan Y."/>
        </authorList>
    </citation>
    <scope>NUCLEOTIDE SEQUENCE [LARGE SCALE GENOMIC DNA]</scope>
    <source>
        <strain evidence="3">csc3.9</strain>
    </source>
</reference>
<proteinExistence type="predicted"/>
<dbReference type="RefSeq" id="WP_198570634.1">
    <property type="nucleotide sequence ID" value="NZ_CP066167.1"/>
</dbReference>
<name>A0A7T4R2B6_9GAMM</name>
<evidence type="ECO:0000313" key="2">
    <source>
        <dbReference type="EMBL" id="QQD19149.1"/>
    </source>
</evidence>
<feature type="transmembrane region" description="Helical" evidence="1">
    <location>
        <begin position="6"/>
        <end position="26"/>
    </location>
</feature>
<gene>
    <name evidence="2" type="ORF">I6N98_04650</name>
</gene>
<dbReference type="Proteomes" id="UP000596063">
    <property type="component" value="Chromosome"/>
</dbReference>
<keyword evidence="1" id="KW-0472">Membrane</keyword>
<keyword evidence="1" id="KW-0812">Transmembrane</keyword>
<protein>
    <submittedName>
        <fullName evidence="2">Uncharacterized protein</fullName>
    </submittedName>
</protein>
<dbReference type="AlphaFoldDB" id="A0A7T4R2B6"/>
<dbReference type="EMBL" id="CP066167">
    <property type="protein sequence ID" value="QQD19149.1"/>
    <property type="molecule type" value="Genomic_DNA"/>
</dbReference>
<sequence length="105" mass="11994">MEDKILEGVVIGATGGALAGITVYLIQFLHRKCVDCIESKRIRTWLQVNTSRNEWRSTRAIASWTNLPMERVQYLCSHDSKVKLSTGENEDVWALRSKIPEPTFE</sequence>